<reference evidence="2 3" key="1">
    <citation type="journal article" date="2017" name="Int. J. Syst. Evol. Microbiol.">
        <title>Photobacterium alginatilyticum sp. nov., a marine bacterium isolated from bottom seawater.</title>
        <authorList>
            <person name="Wang X."/>
            <person name="Wang Y."/>
            <person name="Yang X."/>
            <person name="Sun H."/>
            <person name="Li B."/>
            <person name="Zhang X.H."/>
        </authorList>
    </citation>
    <scope>NUCLEOTIDE SEQUENCE [LARGE SCALE GENOMIC DNA]</scope>
    <source>
        <strain evidence="2 3">P03D4</strain>
    </source>
</reference>
<dbReference type="EMBL" id="RSEJ01000007">
    <property type="protein sequence ID" value="NBI52607.1"/>
    <property type="molecule type" value="Genomic_DNA"/>
</dbReference>
<dbReference type="InterPro" id="IPR010649">
    <property type="entry name" value="NapE_TorE"/>
</dbReference>
<sequence>MNKKTREVSFMTAIKQQELRSTFLYTFVIFPALTAGAVGLYGLAAWLL</sequence>
<evidence type="ECO:0000313" key="3">
    <source>
        <dbReference type="Proteomes" id="UP000738517"/>
    </source>
</evidence>
<accession>A0ABW9YG72</accession>
<dbReference type="Proteomes" id="UP000738517">
    <property type="component" value="Unassembled WGS sequence"/>
</dbReference>
<evidence type="ECO:0000313" key="2">
    <source>
        <dbReference type="EMBL" id="NBI52607.1"/>
    </source>
</evidence>
<keyword evidence="3" id="KW-1185">Reference proteome</keyword>
<organism evidence="2 3">
    <name type="scientific">Photobacterium alginatilyticum</name>
    <dbReference type="NCBI Taxonomy" id="1775171"/>
    <lineage>
        <taxon>Bacteria</taxon>
        <taxon>Pseudomonadati</taxon>
        <taxon>Pseudomonadota</taxon>
        <taxon>Gammaproteobacteria</taxon>
        <taxon>Vibrionales</taxon>
        <taxon>Vibrionaceae</taxon>
        <taxon>Photobacterium</taxon>
    </lineage>
</organism>
<comment type="caution">
    <text evidence="2">The sequence shown here is derived from an EMBL/GenBank/DDBJ whole genome shotgun (WGS) entry which is preliminary data.</text>
</comment>
<keyword evidence="1" id="KW-0812">Transmembrane</keyword>
<proteinExistence type="predicted"/>
<dbReference type="Pfam" id="PF06796">
    <property type="entry name" value="NapE"/>
    <property type="match status" value="1"/>
</dbReference>
<feature type="transmembrane region" description="Helical" evidence="1">
    <location>
        <begin position="21"/>
        <end position="47"/>
    </location>
</feature>
<gene>
    <name evidence="2" type="ORF">EIZ48_08480</name>
</gene>
<evidence type="ECO:0000256" key="1">
    <source>
        <dbReference type="SAM" id="Phobius"/>
    </source>
</evidence>
<keyword evidence="1" id="KW-0472">Membrane</keyword>
<keyword evidence="1" id="KW-1133">Transmembrane helix</keyword>
<name>A0ABW9YG72_9GAMM</name>
<protein>
    <submittedName>
        <fullName evidence="2">Uncharacterized protein</fullName>
    </submittedName>
</protein>